<gene>
    <name evidence="1" type="ORF">GMARGA_LOCUS2713</name>
</gene>
<organism evidence="1 2">
    <name type="scientific">Gigaspora margarita</name>
    <dbReference type="NCBI Taxonomy" id="4874"/>
    <lineage>
        <taxon>Eukaryota</taxon>
        <taxon>Fungi</taxon>
        <taxon>Fungi incertae sedis</taxon>
        <taxon>Mucoromycota</taxon>
        <taxon>Glomeromycotina</taxon>
        <taxon>Glomeromycetes</taxon>
        <taxon>Diversisporales</taxon>
        <taxon>Gigasporaceae</taxon>
        <taxon>Gigaspora</taxon>
    </lineage>
</organism>
<sequence length="89" mass="10162">MIAYNALQAQFISNNGILPTYRQNLLKYIENNNLDITQAPIFISEFTSATKTKLYKAIKIYDLKQLPTSDNNLANYSNEVINILGNFIE</sequence>
<keyword evidence="2" id="KW-1185">Reference proteome</keyword>
<evidence type="ECO:0000313" key="2">
    <source>
        <dbReference type="Proteomes" id="UP000789901"/>
    </source>
</evidence>
<dbReference type="Proteomes" id="UP000789901">
    <property type="component" value="Unassembled WGS sequence"/>
</dbReference>
<name>A0ABM8W302_GIGMA</name>
<proteinExistence type="predicted"/>
<accession>A0ABM8W302</accession>
<comment type="caution">
    <text evidence="1">The sequence shown here is derived from an EMBL/GenBank/DDBJ whole genome shotgun (WGS) entry which is preliminary data.</text>
</comment>
<protein>
    <submittedName>
        <fullName evidence="1">3119_t:CDS:1</fullName>
    </submittedName>
</protein>
<reference evidence="1 2" key="1">
    <citation type="submission" date="2021-06" db="EMBL/GenBank/DDBJ databases">
        <authorList>
            <person name="Kallberg Y."/>
            <person name="Tangrot J."/>
            <person name="Rosling A."/>
        </authorList>
    </citation>
    <scope>NUCLEOTIDE SEQUENCE [LARGE SCALE GENOMIC DNA]</scope>
    <source>
        <strain evidence="1 2">120-4 pot B 10/14</strain>
    </source>
</reference>
<dbReference type="EMBL" id="CAJVQB010000883">
    <property type="protein sequence ID" value="CAG8511662.1"/>
    <property type="molecule type" value="Genomic_DNA"/>
</dbReference>
<evidence type="ECO:0000313" key="1">
    <source>
        <dbReference type="EMBL" id="CAG8511662.1"/>
    </source>
</evidence>